<keyword evidence="3" id="KW-0255">Endonuclease</keyword>
<dbReference type="eggNOG" id="COG1561">
    <property type="taxonomic scope" value="Bacteria"/>
</dbReference>
<name>F2JMH3_CELLD</name>
<reference evidence="8 9" key="1">
    <citation type="journal article" date="2011" name="J. Bacteriol.">
        <title>Complete genome sequence of the cellulose-degrading bacterium Cellulosilyticum lentocellum.</title>
        <authorList>
            <consortium name="US DOE Joint Genome Institute"/>
            <person name="Miller D.A."/>
            <person name="Suen G."/>
            <person name="Bruce D."/>
            <person name="Copeland A."/>
            <person name="Cheng J.F."/>
            <person name="Detter C."/>
            <person name="Goodwin L.A."/>
            <person name="Han C.S."/>
            <person name="Hauser L.J."/>
            <person name="Land M.L."/>
            <person name="Lapidus A."/>
            <person name="Lucas S."/>
            <person name="Meincke L."/>
            <person name="Pitluck S."/>
            <person name="Tapia R."/>
            <person name="Teshima H."/>
            <person name="Woyke T."/>
            <person name="Fox B.G."/>
            <person name="Angert E.R."/>
            <person name="Currie C.R."/>
        </authorList>
    </citation>
    <scope>NUCLEOTIDE SEQUENCE [LARGE SCALE GENOMIC DNA]</scope>
    <source>
        <strain evidence="9">ATCC 49066 / DSM 5427 / NCIMB 11756 / RHM5</strain>
    </source>
</reference>
<evidence type="ECO:0000256" key="1">
    <source>
        <dbReference type="ARBA" id="ARBA00001968"/>
    </source>
</evidence>
<evidence type="ECO:0000256" key="5">
    <source>
        <dbReference type="ARBA" id="ARBA00035648"/>
    </source>
</evidence>
<dbReference type="GO" id="GO:0016787">
    <property type="term" value="F:hydrolase activity"/>
    <property type="evidence" value="ECO:0007669"/>
    <property type="project" value="UniProtKB-KW"/>
</dbReference>
<feature type="domain" description="Endoribonuclease YicC-like N-terminal" evidence="6">
    <location>
        <begin position="2"/>
        <end position="156"/>
    </location>
</feature>
<dbReference type="STRING" id="642492.Clole_1768"/>
<evidence type="ECO:0000313" key="9">
    <source>
        <dbReference type="Proteomes" id="UP000008467"/>
    </source>
</evidence>
<accession>F2JMH3</accession>
<dbReference type="GO" id="GO:0004521">
    <property type="term" value="F:RNA endonuclease activity"/>
    <property type="evidence" value="ECO:0007669"/>
    <property type="project" value="InterPro"/>
</dbReference>
<gene>
    <name evidence="8" type="ordered locus">Clole_1768</name>
</gene>
<evidence type="ECO:0000259" key="7">
    <source>
        <dbReference type="Pfam" id="PF08340"/>
    </source>
</evidence>
<dbReference type="AlphaFoldDB" id="F2JMH3"/>
<evidence type="ECO:0000256" key="3">
    <source>
        <dbReference type="ARBA" id="ARBA00022759"/>
    </source>
</evidence>
<keyword evidence="4" id="KW-0378">Hydrolase</keyword>
<protein>
    <recommendedName>
        <fullName evidence="10">YicC-like domain-containing protein</fullName>
    </recommendedName>
</protein>
<dbReference type="Pfam" id="PF03755">
    <property type="entry name" value="YicC-like_N"/>
    <property type="match status" value="1"/>
</dbReference>
<dbReference type="NCBIfam" id="TIGR00255">
    <property type="entry name" value="YicC/YloC family endoribonuclease"/>
    <property type="match status" value="1"/>
</dbReference>
<dbReference type="Pfam" id="PF08340">
    <property type="entry name" value="YicC-like_C"/>
    <property type="match status" value="1"/>
</dbReference>
<dbReference type="EMBL" id="CP002582">
    <property type="protein sequence ID" value="ADZ83491.1"/>
    <property type="molecule type" value="Genomic_DNA"/>
</dbReference>
<dbReference type="Proteomes" id="UP000008467">
    <property type="component" value="Chromosome"/>
</dbReference>
<proteinExistence type="inferred from homology"/>
<comment type="cofactor">
    <cofactor evidence="1">
        <name>a divalent metal cation</name>
        <dbReference type="ChEBI" id="CHEBI:60240"/>
    </cofactor>
</comment>
<dbReference type="PANTHER" id="PTHR30636:SF3">
    <property type="entry name" value="UPF0701 PROTEIN YICC"/>
    <property type="match status" value="1"/>
</dbReference>
<dbReference type="InterPro" id="IPR013551">
    <property type="entry name" value="YicC-like_C"/>
</dbReference>
<keyword evidence="9" id="KW-1185">Reference proteome</keyword>
<dbReference type="InterPro" id="IPR005229">
    <property type="entry name" value="YicC/YloC-like"/>
</dbReference>
<evidence type="ECO:0000256" key="2">
    <source>
        <dbReference type="ARBA" id="ARBA00022722"/>
    </source>
</evidence>
<dbReference type="InterPro" id="IPR013527">
    <property type="entry name" value="YicC-like_N"/>
</dbReference>
<evidence type="ECO:0000259" key="6">
    <source>
        <dbReference type="Pfam" id="PF03755"/>
    </source>
</evidence>
<dbReference type="KEGG" id="cle:Clole_1768"/>
<sequence length="293" mass="32938">MIYSMTGYGRCEVEENARKVSVEISAVNHRYLDLNIRMPRMLMHLEENVRNVIKNEVARGKIEVSIMCHSSAKEDLEVTVNEALGQAYLGGIRQLGATFHLEDDLKLSDLLGVNDLITIQKQAGNLEAVSETIEKALKGALQTFLEMRGKEGTVLQQDILCKNEGLKVLLAEINQRSPLVVECYRQRLQSRLEQLLGDGMNIDESRLAMEVAVFADKCAIDEEVTRLGSHFGQLESILKEGGIVGRKLDFLMQEMNREANTIGSKANDYEITKVVVALKTEIEKMREQVQNLE</sequence>
<dbReference type="HOGENOM" id="CLU_076609_1_0_9"/>
<evidence type="ECO:0008006" key="10">
    <source>
        <dbReference type="Google" id="ProtNLM"/>
    </source>
</evidence>
<dbReference type="PANTHER" id="PTHR30636">
    <property type="entry name" value="UPF0701 PROTEIN YICC"/>
    <property type="match status" value="1"/>
</dbReference>
<comment type="similarity">
    <text evidence="5">Belongs to the YicC/YloC family.</text>
</comment>
<evidence type="ECO:0000313" key="8">
    <source>
        <dbReference type="EMBL" id="ADZ83491.1"/>
    </source>
</evidence>
<feature type="domain" description="Endoribonuclease YicC-like C-terminal" evidence="7">
    <location>
        <begin position="173"/>
        <end position="293"/>
    </location>
</feature>
<organism evidence="8 9">
    <name type="scientific">Cellulosilyticum lentocellum (strain ATCC 49066 / DSM 5427 / NCIMB 11756 / RHM5)</name>
    <name type="common">Clostridium lentocellum</name>
    <dbReference type="NCBI Taxonomy" id="642492"/>
    <lineage>
        <taxon>Bacteria</taxon>
        <taxon>Bacillati</taxon>
        <taxon>Bacillota</taxon>
        <taxon>Clostridia</taxon>
        <taxon>Lachnospirales</taxon>
        <taxon>Cellulosilyticaceae</taxon>
        <taxon>Cellulosilyticum</taxon>
    </lineage>
</organism>
<evidence type="ECO:0000256" key="4">
    <source>
        <dbReference type="ARBA" id="ARBA00022801"/>
    </source>
</evidence>
<keyword evidence="2" id="KW-0540">Nuclease</keyword>